<dbReference type="PROSITE" id="PS00101">
    <property type="entry name" value="HEXAPEP_TRANSFERASES"/>
    <property type="match status" value="1"/>
</dbReference>
<evidence type="ECO:0000313" key="7">
    <source>
        <dbReference type="Proteomes" id="UP000521227"/>
    </source>
</evidence>
<proteinExistence type="inferred from homology"/>
<dbReference type="GO" id="GO:0016746">
    <property type="term" value="F:acyltransferase activity"/>
    <property type="evidence" value="ECO:0007669"/>
    <property type="project" value="UniProtKB-KW"/>
</dbReference>
<keyword evidence="2 6" id="KW-0808">Transferase</keyword>
<dbReference type="InterPro" id="IPR011051">
    <property type="entry name" value="RmlC_Cupin_sf"/>
</dbReference>
<dbReference type="InterPro" id="IPR050179">
    <property type="entry name" value="Trans_hexapeptide_repeat"/>
</dbReference>
<name>A0A840N3R9_9BRAD</name>
<dbReference type="AlphaFoldDB" id="A0A840N3R9"/>
<keyword evidence="3" id="KW-0677">Repeat</keyword>
<dbReference type="InterPro" id="IPR001451">
    <property type="entry name" value="Hexapep"/>
</dbReference>
<dbReference type="InterPro" id="IPR018357">
    <property type="entry name" value="Hexapep_transf_CS"/>
</dbReference>
<evidence type="ECO:0000256" key="1">
    <source>
        <dbReference type="ARBA" id="ARBA00007274"/>
    </source>
</evidence>
<comment type="caution">
    <text evidence="6">The sequence shown here is derived from an EMBL/GenBank/DDBJ whole genome shotgun (WGS) entry which is preliminary data.</text>
</comment>
<sequence>MSEVFVHEKAICESKNVGRGTRIWPFAHVLPGARLGSDCNVCECVFIENDVQIGNRVTIKAGVQLWDGTTVEDDVFIGPNATFTNDLYPRSKVYPEKFLRTIVKKGASIGANATILPGIEIGAGAMVGAGAVVTRSVPPNATVVGNPARIVGYVDADKSGHSHVTTREVEPNAPKENDTGVKGVRIFRMPRFTDIRGELSVGEFAKDLPFQPARYFVVYNVPSRETRGEHAHRANHQFMICIAGSCTILVDDGISRREFIFDSPVVGMHVPPMIWGTQYNYSSDAVLLVFASLPYDANDYIRDYSEFKMLVQR</sequence>
<evidence type="ECO:0000256" key="4">
    <source>
        <dbReference type="ARBA" id="ARBA00023315"/>
    </source>
</evidence>
<protein>
    <submittedName>
        <fullName evidence="6">Acetyltransferase-like isoleucine patch superfamily enzyme/dTDP-4-dehydrorhamnose 3,5-epimerase-like enzyme</fullName>
    </submittedName>
</protein>
<dbReference type="EMBL" id="JACHIJ010000004">
    <property type="protein sequence ID" value="MBB5053187.1"/>
    <property type="molecule type" value="Genomic_DNA"/>
</dbReference>
<dbReference type="InterPro" id="IPR011004">
    <property type="entry name" value="Trimer_LpxA-like_sf"/>
</dbReference>
<gene>
    <name evidence="6" type="ORF">HNQ36_003178</name>
</gene>
<dbReference type="PANTHER" id="PTHR43300:SF4">
    <property type="entry name" value="ACYL-[ACYL-CARRIER-PROTEIN]--UDP-N-ACETYLGLUCOSAMINE O-ACYLTRANSFERASE"/>
    <property type="match status" value="1"/>
</dbReference>
<accession>A0A840N3R9</accession>
<dbReference type="InterPro" id="IPR014710">
    <property type="entry name" value="RmlC-like_jellyroll"/>
</dbReference>
<dbReference type="InterPro" id="IPR008894">
    <property type="entry name" value="QdtA_cupin_dom"/>
</dbReference>
<dbReference type="Gene3D" id="2.60.120.10">
    <property type="entry name" value="Jelly Rolls"/>
    <property type="match status" value="1"/>
</dbReference>
<dbReference type="CDD" id="cd20292">
    <property type="entry name" value="cupin_QdtA-like"/>
    <property type="match status" value="1"/>
</dbReference>
<dbReference type="CDD" id="cd03358">
    <property type="entry name" value="LbH_WxcM_N_like"/>
    <property type="match status" value="1"/>
</dbReference>
<dbReference type="SUPFAM" id="SSF51161">
    <property type="entry name" value="Trimeric LpxA-like enzymes"/>
    <property type="match status" value="1"/>
</dbReference>
<dbReference type="Pfam" id="PF05523">
    <property type="entry name" value="FdtA"/>
    <property type="match status" value="1"/>
</dbReference>
<evidence type="ECO:0000313" key="6">
    <source>
        <dbReference type="EMBL" id="MBB5053187.1"/>
    </source>
</evidence>
<dbReference type="Proteomes" id="UP000521227">
    <property type="component" value="Unassembled WGS sequence"/>
</dbReference>
<dbReference type="Gene3D" id="2.160.10.10">
    <property type="entry name" value="Hexapeptide repeat proteins"/>
    <property type="match status" value="1"/>
</dbReference>
<feature type="domain" description="Sugar 3,4-ketoisomerase QdtA cupin" evidence="5">
    <location>
        <begin position="183"/>
        <end position="311"/>
    </location>
</feature>
<dbReference type="Pfam" id="PF00132">
    <property type="entry name" value="Hexapep"/>
    <property type="match status" value="2"/>
</dbReference>
<organism evidence="6 7">
    <name type="scientific">Afipia massiliensis</name>
    <dbReference type="NCBI Taxonomy" id="211460"/>
    <lineage>
        <taxon>Bacteria</taxon>
        <taxon>Pseudomonadati</taxon>
        <taxon>Pseudomonadota</taxon>
        <taxon>Alphaproteobacteria</taxon>
        <taxon>Hyphomicrobiales</taxon>
        <taxon>Nitrobacteraceae</taxon>
        <taxon>Afipia</taxon>
    </lineage>
</organism>
<dbReference type="PANTHER" id="PTHR43300">
    <property type="entry name" value="ACETYLTRANSFERASE"/>
    <property type="match status" value="1"/>
</dbReference>
<comment type="similarity">
    <text evidence="1">Belongs to the transferase hexapeptide repeat family.</text>
</comment>
<dbReference type="RefSeq" id="WP_184086569.1">
    <property type="nucleotide sequence ID" value="NZ_JACHIJ010000004.1"/>
</dbReference>
<dbReference type="SUPFAM" id="SSF51182">
    <property type="entry name" value="RmlC-like cupins"/>
    <property type="match status" value="1"/>
</dbReference>
<evidence type="ECO:0000259" key="5">
    <source>
        <dbReference type="Pfam" id="PF05523"/>
    </source>
</evidence>
<evidence type="ECO:0000256" key="2">
    <source>
        <dbReference type="ARBA" id="ARBA00022679"/>
    </source>
</evidence>
<reference evidence="6 7" key="1">
    <citation type="submission" date="2020-08" db="EMBL/GenBank/DDBJ databases">
        <title>Genomic Encyclopedia of Type Strains, Phase IV (KMG-IV): sequencing the most valuable type-strain genomes for metagenomic binning, comparative biology and taxonomic classification.</title>
        <authorList>
            <person name="Goeker M."/>
        </authorList>
    </citation>
    <scope>NUCLEOTIDE SEQUENCE [LARGE SCALE GENOMIC DNA]</scope>
    <source>
        <strain evidence="6 7">DSM 17498</strain>
    </source>
</reference>
<evidence type="ECO:0000256" key="3">
    <source>
        <dbReference type="ARBA" id="ARBA00022737"/>
    </source>
</evidence>
<keyword evidence="4" id="KW-0012">Acyltransferase</keyword>